<evidence type="ECO:0000313" key="2">
    <source>
        <dbReference type="Proteomes" id="UP000092687"/>
    </source>
</evidence>
<dbReference type="CDD" id="cd00229">
    <property type="entry name" value="SGNH_hydrolase"/>
    <property type="match status" value="1"/>
</dbReference>
<dbReference type="AlphaFoldDB" id="A0A1C7DR08"/>
<evidence type="ECO:0000313" key="1">
    <source>
        <dbReference type="EMBL" id="ANU13966.1"/>
    </source>
</evidence>
<dbReference type="STRING" id="1215089.BBI08_08935"/>
<dbReference type="SUPFAM" id="SSF52266">
    <property type="entry name" value="SGNH hydrolase"/>
    <property type="match status" value="1"/>
</dbReference>
<organism evidence="1 2">
    <name type="scientific">Planococcus halocryophilus</name>
    <dbReference type="NCBI Taxonomy" id="1215089"/>
    <lineage>
        <taxon>Bacteria</taxon>
        <taxon>Bacillati</taxon>
        <taxon>Bacillota</taxon>
        <taxon>Bacilli</taxon>
        <taxon>Bacillales</taxon>
        <taxon>Caryophanaceae</taxon>
        <taxon>Planococcus</taxon>
    </lineage>
</organism>
<protein>
    <submittedName>
        <fullName evidence="1">Epsx protein</fullName>
    </submittedName>
</protein>
<dbReference type="EMBL" id="CP016537">
    <property type="protein sequence ID" value="ANU13966.1"/>
    <property type="molecule type" value="Genomic_DNA"/>
</dbReference>
<sequence length="261" mass="29162">MKMYKIGAVLAVIICIIALVFSYLTWQDKLENVIAPVEAVSAVSDDQKKDKTKEVKSDKNVKINELITNMGEPLQNLFVERNENGERLKVLIAGSAALESGDPGYAERLEASLEEAYADFIEVDILSIEGTSESLLDVDLSSGYDVVLLEPMTLMNNGIVAIEQEREHINEFRAKLTEQVEDAVLVLHPSQPIYGAGYYLAQIAALKEFAQLYDYAYINHWTAWPDTDNEVLKDHLTEDGLPNSKGAELWAEELEAYFIAN</sequence>
<keyword evidence="2" id="KW-1185">Reference proteome</keyword>
<reference evidence="1" key="1">
    <citation type="submission" date="2016-10" db="EMBL/GenBank/DDBJ databases">
        <authorList>
            <person name="de Groot N.N."/>
        </authorList>
    </citation>
    <scope>NUCLEOTIDE SEQUENCE</scope>
    <source>
        <strain evidence="1">DSM 24743</strain>
    </source>
</reference>
<proteinExistence type="predicted"/>
<dbReference type="InterPro" id="IPR036514">
    <property type="entry name" value="SGNH_hydro_sf"/>
</dbReference>
<gene>
    <name evidence="1" type="ORF">BBI08_08935</name>
</gene>
<dbReference type="Gene3D" id="3.40.50.1110">
    <property type="entry name" value="SGNH hydrolase"/>
    <property type="match status" value="1"/>
</dbReference>
<accession>A0A1C7DR08</accession>
<dbReference type="OrthoDB" id="2451965at2"/>
<dbReference type="KEGG" id="phc:BBI08_08935"/>
<name>A0A1C7DR08_9BACL</name>
<dbReference type="Proteomes" id="UP000092687">
    <property type="component" value="Chromosome"/>
</dbReference>